<accession>A0AAN7S8J7</accession>
<protein>
    <submittedName>
        <fullName evidence="2">Uncharacterized protein</fullName>
    </submittedName>
</protein>
<sequence>MATAGVYSRCQKTASLQGYLNEGHPAADSQHNRLAPLPQTCHRHFDLGIIKQPQPFRRPPHRGTQQSPCHHPLTGRWEREAASLEVSLPRRVTMHRQGETNPQLSSRRLHSQTEGQAATELARKGCSRKGKIVVLNRNPTSLKTSKPPPSTPSQMPTPADSSDPPSTFHSIITVVLFDKSVTGHGQLLWRAGSNQNLTDLHTFERSQTLREVPDVWRETEAVTTLRERCFGELQASLPHFSFRENHGSSPIESHFWAHGDDDD</sequence>
<name>A0AAN7S8J7_MYCAM</name>
<dbReference type="EMBL" id="JAUNZN010000001">
    <property type="protein sequence ID" value="KAK4831650.1"/>
    <property type="molecule type" value="Genomic_DNA"/>
</dbReference>
<feature type="compositionally biased region" description="Low complexity" evidence="1">
    <location>
        <begin position="152"/>
        <end position="166"/>
    </location>
</feature>
<keyword evidence="3" id="KW-1185">Reference proteome</keyword>
<gene>
    <name evidence="2" type="ORF">QYF61_018617</name>
</gene>
<dbReference type="Proteomes" id="UP001333110">
    <property type="component" value="Unassembled WGS sequence"/>
</dbReference>
<reference evidence="2 3" key="1">
    <citation type="journal article" date="2023" name="J. Hered.">
        <title>Chromosome-level genome of the wood stork (Mycteria americana) provides insight into avian chromosome evolution.</title>
        <authorList>
            <person name="Flamio R. Jr."/>
            <person name="Ramstad K.M."/>
        </authorList>
    </citation>
    <scope>NUCLEOTIDE SEQUENCE [LARGE SCALE GENOMIC DNA]</scope>
    <source>
        <strain evidence="2">JAX WOST 10</strain>
    </source>
</reference>
<feature type="region of interest" description="Disordered" evidence="1">
    <location>
        <begin position="91"/>
        <end position="166"/>
    </location>
</feature>
<dbReference type="AlphaFoldDB" id="A0AAN7S8J7"/>
<feature type="compositionally biased region" description="Polar residues" evidence="1">
    <location>
        <begin position="99"/>
        <end position="116"/>
    </location>
</feature>
<feature type="region of interest" description="Disordered" evidence="1">
    <location>
        <begin position="52"/>
        <end position="74"/>
    </location>
</feature>
<evidence type="ECO:0000313" key="3">
    <source>
        <dbReference type="Proteomes" id="UP001333110"/>
    </source>
</evidence>
<proteinExistence type="predicted"/>
<evidence type="ECO:0000256" key="1">
    <source>
        <dbReference type="SAM" id="MobiDB-lite"/>
    </source>
</evidence>
<organism evidence="2 3">
    <name type="scientific">Mycteria americana</name>
    <name type="common">Wood stork</name>
    <dbReference type="NCBI Taxonomy" id="33587"/>
    <lineage>
        <taxon>Eukaryota</taxon>
        <taxon>Metazoa</taxon>
        <taxon>Chordata</taxon>
        <taxon>Craniata</taxon>
        <taxon>Vertebrata</taxon>
        <taxon>Euteleostomi</taxon>
        <taxon>Archelosauria</taxon>
        <taxon>Archosauria</taxon>
        <taxon>Dinosauria</taxon>
        <taxon>Saurischia</taxon>
        <taxon>Theropoda</taxon>
        <taxon>Coelurosauria</taxon>
        <taxon>Aves</taxon>
        <taxon>Neognathae</taxon>
        <taxon>Neoaves</taxon>
        <taxon>Aequornithes</taxon>
        <taxon>Ciconiiformes</taxon>
        <taxon>Ciconiidae</taxon>
        <taxon>Mycteria</taxon>
    </lineage>
</organism>
<evidence type="ECO:0000313" key="2">
    <source>
        <dbReference type="EMBL" id="KAK4831650.1"/>
    </source>
</evidence>
<comment type="caution">
    <text evidence="2">The sequence shown here is derived from an EMBL/GenBank/DDBJ whole genome shotgun (WGS) entry which is preliminary data.</text>
</comment>